<evidence type="ECO:0000256" key="1">
    <source>
        <dbReference type="ARBA" id="ARBA00012494"/>
    </source>
</evidence>
<evidence type="ECO:0000259" key="8">
    <source>
        <dbReference type="PROSITE" id="PS50525"/>
    </source>
</evidence>
<reference evidence="9" key="1">
    <citation type="journal article" date="2019" name="Viruses">
        <title>Meta-Transcriptomic Comparison of the RNA Viromes of the Mosquito Vectors Culex pipiens and Culex torrentium in Northern Europe.</title>
        <authorList>
            <person name="Pettersson J.H.O."/>
            <person name="Shi M."/>
            <person name="Eden J.-S."/>
            <person name="Holmes E.C."/>
            <person name="Hesson J.C."/>
        </authorList>
    </citation>
    <scope>NUCLEOTIDE SEQUENCE</scope>
    <source>
        <strain evidence="9">OTU77</strain>
    </source>
</reference>
<dbReference type="InterPro" id="IPR007322">
    <property type="entry name" value="RNA_pol_bunyavir"/>
</dbReference>
<keyword evidence="9" id="KW-0548">Nucleotidyltransferase</keyword>
<evidence type="ECO:0000256" key="4">
    <source>
        <dbReference type="ARBA" id="ARBA00030285"/>
    </source>
</evidence>
<dbReference type="GO" id="GO:0039694">
    <property type="term" value="P:viral RNA genome replication"/>
    <property type="evidence" value="ECO:0007669"/>
    <property type="project" value="InterPro"/>
</dbReference>
<protein>
    <recommendedName>
        <fullName evidence="2">RNA-directed RNA polymerase L</fullName>
        <ecNumber evidence="1">2.7.7.48</ecNumber>
    </recommendedName>
    <alternativeName>
        <fullName evidence="4">Large structural protein</fullName>
    </alternativeName>
    <alternativeName>
        <fullName evidence="6">Replicase</fullName>
    </alternativeName>
    <alternativeName>
        <fullName evidence="5">Transcriptase</fullName>
    </alternativeName>
</protein>
<keyword evidence="9" id="KW-0696">RNA-directed RNA polymerase</keyword>
<dbReference type="GO" id="GO:0003968">
    <property type="term" value="F:RNA-directed RNA polymerase activity"/>
    <property type="evidence" value="ECO:0007669"/>
    <property type="project" value="UniProtKB-KW"/>
</dbReference>
<dbReference type="GO" id="GO:0006351">
    <property type="term" value="P:DNA-templated transcription"/>
    <property type="evidence" value="ECO:0007669"/>
    <property type="project" value="InterPro"/>
</dbReference>
<feature type="domain" description="RdRp catalytic" evidence="8">
    <location>
        <begin position="532"/>
        <end position="734"/>
    </location>
</feature>
<dbReference type="InterPro" id="IPR007099">
    <property type="entry name" value="RNA-dir_pol_NSvirus"/>
</dbReference>
<proteinExistence type="predicted"/>
<evidence type="ECO:0000256" key="6">
    <source>
        <dbReference type="ARBA" id="ARBA00031012"/>
    </source>
</evidence>
<evidence type="ECO:0000256" key="2">
    <source>
        <dbReference type="ARBA" id="ARBA00018602"/>
    </source>
</evidence>
<sequence length="2005" mass="227716">MSNSDIYAKYEYINASPVSRKTMRLLRHSLGTLGQREDHIDDLESWFSSKVVCGLALIGDIIHELAISAKQYVNSTEVIIKKLAYYDVYMLIIPTKPSEHIFFSLYFPGQEGLELICESPFRSVKKTADGGYYTDFCSLRADKFENPATIMERFLVSAAYWSHHYGLRRFSPEDTKKNLNASIMSNVVLLISLENKHSTEEVITVTRYMYMEVMKTNTLISPYPSRLISKLSTCPRSRLELFIIRRILMAFDLMVRDGVKKVGKPETEDKSMMDSEEDVLNADHWIGLINPYTLNSETSGSKVVMLFYLGYAISKNIVSQENSDYHTIEKAIREDRKFDPAEAHKSNGSWDEFEDIPQDKQFSVNVIKYGVELLQAQLGKTFGKDYKTVIFDNILRRLSKHMTSDLASTKASANIDHVSWDNLPEADKELSSKKGRLKVIEALVKEIGIFEHNPYLSLKTIINIVQLTSKGLICDLFKKNQHGGIREIYVLTIKSRILALFVETCARELCSHFDQETMTHPDHKLEVIEAHKARVNHFSAKTERPCLEFHCSADKKCWNNNLVMSALAIPLFKLLPGSVHGCVQTILNMWTKRLVKVPNGVLKLLLAGVQLSCPTYSDMLKEFDLPGSTGKRDLFTSSRSPFAILRTGMMQGILHYTSSLLHVAFLASTKELMLSSFKAFKLPVVPFIDQMCSSDDSATIISVVVDKNISHEQIKTVGYFCEIMCQVLTTFCKYSCFTNSEKSTMGAPHQLEFNSEFIITNTLAVPTFKWLLASLTIAESESLYMRSVSFYNLLSQVSSAGLPAYYTSIVQAVQGILHYRLLGSNTCFYFQHYADEVESYPDPHLGYFIMDNIYVPGALGYSYHHWLHCKTHKMFNLKKKDVLNGSLGFTPDGGITDQLVVHHGDSRRYHALLERMKGGDPDQDLREEVNSHYELLYRQETTKREAEIKLKAKALTPGTAQSLSRGVAFLQAVSMSVYMLYTFCFSRYDSSFVNGSVERTVSKISLMGEIRRRKDVRYKDDYITQEDAEAACFPNHFRFLTYVNVLSPYSSAREVYVTPMRYKKSTIRFPQATSSTPVDLFTLVKEKWFGHVNRYSIQNKEKSWDHYQSLMPWLNERIDQTLNDSPFPDHLSLFNFVSNDAKGTRKFSRVGPAIRASFPIAQVNQLARRTWKDGVILQLGESKHTSFSQFRDRRTSFGLALEIPNQRDRELMVAYAAKNHPVSEEELQTVKGRHRREATLAIIVGVIQGMDNDIIKLAIEQMGHGLFLGWVTSQTKQTTSISSKIITTWTGHGEMTLCNKELTCHVTLYDDKVVELKVNSIRAVSKYYMSVLAALAEQKLKLSLIPMKNSRGFDKKYSCHLTQKGIVLKGDGPGVIQATPVHPLENPDLSNLTFTYRVVKGKIILKQKLKGSSSSHTVLEHSSLDHEFCASQSGEILDDVWMAWYKQAKLSFSLAEQTLKVYADRVREEMRLGDRYSSKGHLSQETTDTRKFLASTLRARLRHKSYDSGYLPAIMKSKIAEDERELDDAIPITEWLHAQDTDVINKDWFIAMANIENISANVNYEEAQLNERVEDALEGTYTVANMDQFYESLMSHRPAIDLVTDRLTSKYSVLPFWDPFIEHVSAYNPHAWTHLLAGREAAGLDPQLSQDIIWILLNTEASPMKILGSKERRVSAEAIHAIYAGSISSRASARSLYSSEVRKSVQNLCRQRLESLRELKSDPGLLSKVLEAIRGAHEEWVEKSVKEDTSRSPLPVDYHNTTSAWVMSDGQTLECGDSVTSTLDGVDKSQYGASEESDDSSTTSEGEKPIRRDWAIMCEEESFVYTDSMKLNVKNLLTDAELKAIWMVFKMSQWDNSISDVDIVAVMYAMRHNKPELITDRPLLTSKFIYFCHIGSEESGHWVCFATGSATADIMFFDGMSSSASADSNYDIAYKMFSIVHPGVSHEAIMRRKMPLQEDSTCGHVCAMWAIHYLKNKIPTNDSVKVARLWTDNCLETKTIYFVRD</sequence>
<keyword evidence="3" id="KW-0808">Transferase</keyword>
<name>A0A5Q0TWC4_9VIRU</name>
<dbReference type="Pfam" id="PF04196">
    <property type="entry name" value="Bunya_RdRp"/>
    <property type="match status" value="2"/>
</dbReference>
<dbReference type="EC" id="2.7.7.48" evidence="1"/>
<evidence type="ECO:0000256" key="5">
    <source>
        <dbReference type="ARBA" id="ARBA00030436"/>
    </source>
</evidence>
<organism evidence="9">
    <name type="scientific">Salari virus</name>
    <dbReference type="NCBI Taxonomy" id="2651933"/>
    <lineage>
        <taxon>Viruses</taxon>
        <taxon>Riboviria</taxon>
        <taxon>Orthornavirae</taxon>
        <taxon>Negarnaviricota</taxon>
        <taxon>Polyploviricotina</taxon>
        <taxon>Ellioviricetes</taxon>
        <taxon>Bunyavirales</taxon>
    </lineage>
</organism>
<evidence type="ECO:0000256" key="7">
    <source>
        <dbReference type="SAM" id="MobiDB-lite"/>
    </source>
</evidence>
<evidence type="ECO:0000313" key="9">
    <source>
        <dbReference type="EMBL" id="QGA70945.1"/>
    </source>
</evidence>
<feature type="region of interest" description="Disordered" evidence="7">
    <location>
        <begin position="1784"/>
        <end position="1808"/>
    </location>
</feature>
<evidence type="ECO:0000256" key="3">
    <source>
        <dbReference type="ARBA" id="ARBA00022679"/>
    </source>
</evidence>
<dbReference type="EMBL" id="MK440652">
    <property type="protein sequence ID" value="QGA70945.1"/>
    <property type="molecule type" value="Genomic_RNA"/>
</dbReference>
<accession>A0A5Q0TWC4</accession>
<dbReference type="PROSITE" id="PS50525">
    <property type="entry name" value="RDRP_SSRNA_NEG_SEG"/>
    <property type="match status" value="1"/>
</dbReference>